<evidence type="ECO:0008006" key="3">
    <source>
        <dbReference type="Google" id="ProtNLM"/>
    </source>
</evidence>
<organism evidence="1 2">
    <name type="scientific">Diversispora epigaea</name>
    <dbReference type="NCBI Taxonomy" id="1348612"/>
    <lineage>
        <taxon>Eukaryota</taxon>
        <taxon>Fungi</taxon>
        <taxon>Fungi incertae sedis</taxon>
        <taxon>Mucoromycota</taxon>
        <taxon>Glomeromycotina</taxon>
        <taxon>Glomeromycetes</taxon>
        <taxon>Diversisporales</taxon>
        <taxon>Diversisporaceae</taxon>
        <taxon>Diversispora</taxon>
    </lineage>
</organism>
<reference evidence="1 2" key="1">
    <citation type="submission" date="2018-08" db="EMBL/GenBank/DDBJ databases">
        <title>Genome and evolution of the arbuscular mycorrhizal fungus Diversispora epigaea (formerly Glomus versiforme) and its bacterial endosymbionts.</title>
        <authorList>
            <person name="Sun X."/>
            <person name="Fei Z."/>
            <person name="Harrison M."/>
        </authorList>
    </citation>
    <scope>NUCLEOTIDE SEQUENCE [LARGE SCALE GENOMIC DNA]</scope>
    <source>
        <strain evidence="1 2">IT104</strain>
    </source>
</reference>
<dbReference type="AlphaFoldDB" id="A0A397JA90"/>
<keyword evidence="2" id="KW-1185">Reference proteome</keyword>
<accession>A0A397JA90</accession>
<protein>
    <recommendedName>
        <fullName evidence="3">TLDc domain-containing protein</fullName>
    </recommendedName>
</protein>
<dbReference type="OrthoDB" id="25620at2759"/>
<evidence type="ECO:0000313" key="1">
    <source>
        <dbReference type="EMBL" id="RHZ83708.1"/>
    </source>
</evidence>
<name>A0A397JA90_9GLOM</name>
<gene>
    <name evidence="1" type="ORF">Glove_88g130</name>
</gene>
<evidence type="ECO:0000313" key="2">
    <source>
        <dbReference type="Proteomes" id="UP000266861"/>
    </source>
</evidence>
<dbReference type="EMBL" id="PQFF01000084">
    <property type="protein sequence ID" value="RHZ83708.1"/>
    <property type="molecule type" value="Genomic_DNA"/>
</dbReference>
<proteinExistence type="predicted"/>
<sequence length="206" mass="24104">MIADHITNVISLLEETPSDEMILMIYNDDDNDGNGTFILAIYIETHVNQRNWKTLQEILNKQRFMVSVILPPRTILVQELVTRTTEQTKPLSIIITYKHCIYTSNVYRTVMITKVKGIFGGYDPLAWNANTVYSGWKNLYRRTDNFPIVDCEIFKVTIDIFGLELLRRDKHRLSRTQENYEKPIRESSSKYSSIVECEVFKIVRKS</sequence>
<dbReference type="Proteomes" id="UP000266861">
    <property type="component" value="Unassembled WGS sequence"/>
</dbReference>
<comment type="caution">
    <text evidence="1">The sequence shown here is derived from an EMBL/GenBank/DDBJ whole genome shotgun (WGS) entry which is preliminary data.</text>
</comment>